<dbReference type="AlphaFoldDB" id="A0A8S1V3P2"/>
<sequence>MAQNIIVGAIKIKDGLFIGDEYASQDREFIVNNKVTHIINCSGTEVQNKWNMMNIKYLTFNWLEQDNEVLFDDKNENVNKIYAFIEECFQQGESCLVHSLRGQSRACCVLAAYFMKKYSWTLYKTLEYLNSRRPDLEIRASFFYQLNALESKMNKSGPKRTASWNELTQDEQNPQQLQEELIIRNTFLNSQNGPVDDIYTNLQSKLQVLAKACNQKIKWKDQLNKDNFQLATLVYSGSPDFVPTTEIKLKEDSDHQSILRGVQKTSLNQPAKQLNLQKPSNQNKPHVKQLQQEDCESFKQNSQMSNNQSFQNLLMHCAQRQKHNSQQEKKTSPISQEQQIKSPQFLNQQNGVRSTSLQQNEEKKNQIDVTNNRPSSVKQKDSSPSILTNFQEFKNQVQQSLHYFNKQSEAILNMDTHLMNVIQQQQLQSQQQPQQPIQNPNQQNELKLQIPQGNQSVLASQQKSKLDQLISPTLISTMSSAKHFEIQKTLTQSISQLQSSYQKFQQLQMKNQMMKQSQSTSQIQQQNNNKNQPDLSSTNITNISKIYDRSTHIKKGEELDSKNRQNSAEIKDQQKNNSTQKKDSLSPFQKDPIKKMHQYGPPLPQSNSQIYLRNVQCRRQAASTLRNQQKPNNSFQDKYLNQSANQVQNNSSFNNNSNSNIEADSKMQQKVVHGLVSDVNHLKKLISPQCLTKSQAQFLKNQPIKVLQELTDKTQSIKQIKGKDSIQTAGVTLMQKAQTGNAKTLSPAIKNDEKFKNSHVGNPQHLRQKIRNSSPGLSKEQESSSSFSYQNTNTTLPGKNSWKML</sequence>
<dbReference type="InterPro" id="IPR020422">
    <property type="entry name" value="TYR_PHOSPHATASE_DUAL_dom"/>
</dbReference>
<dbReference type="PANTHER" id="PTHR46653">
    <property type="entry name" value="SPECIFICITY PROTEIN PHOSPHATASE, PUTATIVE-RELATED"/>
    <property type="match status" value="1"/>
</dbReference>
<organism evidence="4 5">
    <name type="scientific">Paramecium octaurelia</name>
    <dbReference type="NCBI Taxonomy" id="43137"/>
    <lineage>
        <taxon>Eukaryota</taxon>
        <taxon>Sar</taxon>
        <taxon>Alveolata</taxon>
        <taxon>Ciliophora</taxon>
        <taxon>Intramacronucleata</taxon>
        <taxon>Oligohymenophorea</taxon>
        <taxon>Peniculida</taxon>
        <taxon>Parameciidae</taxon>
        <taxon>Paramecium</taxon>
    </lineage>
</organism>
<feature type="region of interest" description="Disordered" evidence="1">
    <location>
        <begin position="264"/>
        <end position="291"/>
    </location>
</feature>
<feature type="compositionally biased region" description="Low complexity" evidence="1">
    <location>
        <begin position="509"/>
        <end position="532"/>
    </location>
</feature>
<feature type="domain" description="Tyrosine specific protein phosphatases" evidence="3">
    <location>
        <begin position="75"/>
        <end position="136"/>
    </location>
</feature>
<name>A0A8S1V3P2_PAROT</name>
<feature type="region of interest" description="Disordered" evidence="1">
    <location>
        <begin position="509"/>
        <end position="608"/>
    </location>
</feature>
<dbReference type="CDD" id="cd14498">
    <property type="entry name" value="DSP"/>
    <property type="match status" value="1"/>
</dbReference>
<evidence type="ECO:0000259" key="2">
    <source>
        <dbReference type="PROSITE" id="PS50054"/>
    </source>
</evidence>
<evidence type="ECO:0000256" key="1">
    <source>
        <dbReference type="SAM" id="MobiDB-lite"/>
    </source>
</evidence>
<evidence type="ECO:0000313" key="4">
    <source>
        <dbReference type="EMBL" id="CAD8169326.1"/>
    </source>
</evidence>
<dbReference type="PANTHER" id="PTHR46653:SF1">
    <property type="entry name" value="SPECIFICITY PROTEIN PHOSPHATASE, PUTATIVE-RELATED"/>
    <property type="match status" value="1"/>
</dbReference>
<feature type="region of interest" description="Disordered" evidence="1">
    <location>
        <begin position="755"/>
        <end position="805"/>
    </location>
</feature>
<feature type="domain" description="Tyrosine-protein phosphatase" evidence="2">
    <location>
        <begin position="8"/>
        <end position="155"/>
    </location>
</feature>
<evidence type="ECO:0000313" key="5">
    <source>
        <dbReference type="Proteomes" id="UP000683925"/>
    </source>
</evidence>
<keyword evidence="5" id="KW-1185">Reference proteome</keyword>
<feature type="compositionally biased region" description="Polar residues" evidence="1">
    <location>
        <begin position="789"/>
        <end position="798"/>
    </location>
</feature>
<dbReference type="Pfam" id="PF00782">
    <property type="entry name" value="DSPc"/>
    <property type="match status" value="1"/>
</dbReference>
<evidence type="ECO:0008006" key="6">
    <source>
        <dbReference type="Google" id="ProtNLM"/>
    </source>
</evidence>
<accession>A0A8S1V3P2</accession>
<dbReference type="Proteomes" id="UP000683925">
    <property type="component" value="Unassembled WGS sequence"/>
</dbReference>
<evidence type="ECO:0000259" key="3">
    <source>
        <dbReference type="PROSITE" id="PS50056"/>
    </source>
</evidence>
<dbReference type="PROSITE" id="PS50054">
    <property type="entry name" value="TYR_PHOSPHATASE_DUAL"/>
    <property type="match status" value="1"/>
</dbReference>
<dbReference type="PROSITE" id="PS50056">
    <property type="entry name" value="TYR_PHOSPHATASE_2"/>
    <property type="match status" value="1"/>
</dbReference>
<proteinExistence type="predicted"/>
<dbReference type="SMART" id="SM00195">
    <property type="entry name" value="DSPc"/>
    <property type="match status" value="1"/>
</dbReference>
<feature type="compositionally biased region" description="Polar residues" evidence="1">
    <location>
        <begin position="533"/>
        <end position="544"/>
    </location>
</feature>
<feature type="compositionally biased region" description="Low complexity" evidence="1">
    <location>
        <begin position="773"/>
        <end position="788"/>
    </location>
</feature>
<feature type="compositionally biased region" description="Polar residues" evidence="1">
    <location>
        <begin position="367"/>
        <end position="384"/>
    </location>
</feature>
<dbReference type="OMA" id="MKNQMMK"/>
<dbReference type="EMBL" id="CAJJDP010000053">
    <property type="protein sequence ID" value="CAD8169326.1"/>
    <property type="molecule type" value="Genomic_DNA"/>
</dbReference>
<dbReference type="OrthoDB" id="10252009at2759"/>
<dbReference type="InterPro" id="IPR000340">
    <property type="entry name" value="Dual-sp_phosphatase_cat-dom"/>
</dbReference>
<feature type="compositionally biased region" description="Basic and acidic residues" evidence="1">
    <location>
        <begin position="546"/>
        <end position="584"/>
    </location>
</feature>
<gene>
    <name evidence="4" type="ORF">POCTA_138.1.T0530162</name>
</gene>
<protein>
    <recommendedName>
        <fullName evidence="6">Tyrosine-protein phosphatase domain-containing protein</fullName>
    </recommendedName>
</protein>
<comment type="caution">
    <text evidence="4">The sequence shown here is derived from an EMBL/GenBank/DDBJ whole genome shotgun (WGS) entry which is preliminary data.</text>
</comment>
<reference evidence="4" key="1">
    <citation type="submission" date="2021-01" db="EMBL/GenBank/DDBJ databases">
        <authorList>
            <consortium name="Genoscope - CEA"/>
            <person name="William W."/>
        </authorList>
    </citation>
    <scope>NUCLEOTIDE SEQUENCE</scope>
</reference>
<dbReference type="InterPro" id="IPR000387">
    <property type="entry name" value="Tyr_Pase_dom"/>
</dbReference>
<feature type="region of interest" description="Disordered" evidence="1">
    <location>
        <begin position="319"/>
        <end position="384"/>
    </location>
</feature>
<feature type="compositionally biased region" description="Polar residues" evidence="1">
    <location>
        <begin position="332"/>
        <end position="359"/>
    </location>
</feature>